<feature type="transmembrane region" description="Helical" evidence="1">
    <location>
        <begin position="12"/>
        <end position="39"/>
    </location>
</feature>
<name>A0A0B7IBK6_9FLAO</name>
<keyword evidence="1" id="KW-0812">Transmembrane</keyword>
<feature type="transmembrane region" description="Helical" evidence="1">
    <location>
        <begin position="142"/>
        <end position="163"/>
    </location>
</feature>
<keyword evidence="1" id="KW-0472">Membrane</keyword>
<proteinExistence type="predicted"/>
<evidence type="ECO:0000313" key="2">
    <source>
        <dbReference type="EMBL" id="ATA91799.1"/>
    </source>
</evidence>
<keyword evidence="1" id="KW-1133">Transmembrane helix</keyword>
<reference evidence="6 7" key="3">
    <citation type="submission" date="2017-06" db="EMBL/GenBank/DDBJ databases">
        <title>Capnocytophaga spp. assemblies.</title>
        <authorList>
            <person name="Gulvik C.A."/>
        </authorList>
    </citation>
    <scope>NUCLEOTIDE SEQUENCE [LARGE SCALE GENOMIC DNA]</scope>
    <source>
        <strain evidence="7">H3936</strain>
        <strain evidence="6">H5594</strain>
    </source>
</reference>
<dbReference type="AlphaFoldDB" id="A0A0B7IBK6"/>
<dbReference type="Proteomes" id="UP000243753">
    <property type="component" value="Chromosome"/>
</dbReference>
<dbReference type="GeneID" id="69580578"/>
<dbReference type="EMBL" id="CP022388">
    <property type="protein sequence ID" value="ATA91799.1"/>
    <property type="molecule type" value="Genomic_DNA"/>
</dbReference>
<dbReference type="EMBL" id="CP022389">
    <property type="protein sequence ID" value="ATA93944.1"/>
    <property type="molecule type" value="Genomic_DNA"/>
</dbReference>
<dbReference type="EMBL" id="CDOE01000080">
    <property type="protein sequence ID" value="CEN41612.1"/>
    <property type="molecule type" value="Genomic_DNA"/>
</dbReference>
<dbReference type="RefSeq" id="WP_013998262.1">
    <property type="nucleotide sequence ID" value="NZ_BOQI01000007.1"/>
</dbReference>
<dbReference type="OMA" id="SYEYQTI"/>
<reference evidence="4 5" key="1">
    <citation type="submission" date="2015-01" db="EMBL/GenBank/DDBJ databases">
        <authorList>
            <person name="MANFREDI Pablo"/>
        </authorList>
    </citation>
    <scope>NUCLEOTIDE SEQUENCE [LARGE SCALE GENOMIC DNA]</scope>
    <source>
        <strain evidence="4 5">Cc12</strain>
    </source>
</reference>
<protein>
    <submittedName>
        <fullName evidence="2">Rod shape-determining protein MreD</fullName>
    </submittedName>
</protein>
<dbReference type="Proteomes" id="UP000243136">
    <property type="component" value="Chromosome"/>
</dbReference>
<evidence type="ECO:0000313" key="3">
    <source>
        <dbReference type="EMBL" id="ATA93944.1"/>
    </source>
</evidence>
<feature type="transmembrane region" description="Helical" evidence="1">
    <location>
        <begin position="112"/>
        <end position="130"/>
    </location>
</feature>
<evidence type="ECO:0000256" key="1">
    <source>
        <dbReference type="SAM" id="Phobius"/>
    </source>
</evidence>
<reference evidence="2" key="2">
    <citation type="journal article" date="2017" name="Genome Announc.">
        <title>Twelve Complete Reference Genomes of Clinical Isolates in the Capnocytophaga Genus.</title>
        <authorList>
            <person name="Villarma A."/>
            <person name="Gulvik C.A."/>
            <person name="Rowe L.A."/>
            <person name="Sheth M."/>
            <person name="Juieng P."/>
            <person name="Nicholson A.C."/>
            <person name="Loparev V.N."/>
            <person name="McQuiston J.R."/>
        </authorList>
    </citation>
    <scope>NUCLEOTIDE SEQUENCE</scope>
    <source>
        <strain evidence="3">H3936</strain>
        <strain evidence="2">H5594</strain>
    </source>
</reference>
<evidence type="ECO:0000313" key="7">
    <source>
        <dbReference type="Proteomes" id="UP000243753"/>
    </source>
</evidence>
<organism evidence="2 6">
    <name type="scientific">Capnocytophaga canimorsus</name>
    <dbReference type="NCBI Taxonomy" id="28188"/>
    <lineage>
        <taxon>Bacteria</taxon>
        <taxon>Pseudomonadati</taxon>
        <taxon>Bacteroidota</taxon>
        <taxon>Flavobacteriia</taxon>
        <taxon>Flavobacteriales</taxon>
        <taxon>Flavobacteriaceae</taxon>
        <taxon>Capnocytophaga</taxon>
    </lineage>
</organism>
<evidence type="ECO:0000313" key="6">
    <source>
        <dbReference type="Proteomes" id="UP000243136"/>
    </source>
</evidence>
<evidence type="ECO:0000313" key="5">
    <source>
        <dbReference type="Proteomes" id="UP000044026"/>
    </source>
</evidence>
<accession>A0A0B7IBK6</accession>
<evidence type="ECO:0000313" key="4">
    <source>
        <dbReference type="EMBL" id="CEN41612.1"/>
    </source>
</evidence>
<dbReference type="Proteomes" id="UP000044026">
    <property type="component" value="Unassembled WGS sequence"/>
</dbReference>
<sequence>MNNTWLKNSISFVVLVLIQALIFNHIDFLGYINPMIYLLFIIQAPYKPNRTPFLLASFLMGLSIDIFSDTGGIHAASSVFVAYIRTFALTVAFGKNFEYQPLKLSNHPFGKVFTYVSILIITHHTLFYFLEIFNFNHLLTTFVKAVLASIISIIVCLSALYLFSSKKL</sequence>
<gene>
    <name evidence="4" type="ORF">CCAN12_810113</name>
    <name evidence="3" type="ORF">CGC54_06155</name>
    <name evidence="2" type="ORF">CGC56_06210</name>
</gene>
<feature type="transmembrane region" description="Helical" evidence="1">
    <location>
        <begin position="51"/>
        <end position="67"/>
    </location>
</feature>